<protein>
    <recommendedName>
        <fullName evidence="4">DUF4283 domain-containing protein</fullName>
    </recommendedName>
</protein>
<evidence type="ECO:0008006" key="4">
    <source>
        <dbReference type="Google" id="ProtNLM"/>
    </source>
</evidence>
<name>I1PU45_ORYGL</name>
<dbReference type="EnsemblPlants" id="ORGLA05G0089300.1">
    <property type="protein sequence ID" value="ORGLA05G0089300.1"/>
    <property type="gene ID" value="ORGLA05G0089300"/>
</dbReference>
<organism evidence="2 3">
    <name type="scientific">Oryza glaberrima</name>
    <name type="common">African rice</name>
    <dbReference type="NCBI Taxonomy" id="4538"/>
    <lineage>
        <taxon>Eukaryota</taxon>
        <taxon>Viridiplantae</taxon>
        <taxon>Streptophyta</taxon>
        <taxon>Embryophyta</taxon>
        <taxon>Tracheophyta</taxon>
        <taxon>Spermatophyta</taxon>
        <taxon>Magnoliopsida</taxon>
        <taxon>Liliopsida</taxon>
        <taxon>Poales</taxon>
        <taxon>Poaceae</taxon>
        <taxon>BOP clade</taxon>
        <taxon>Oryzoideae</taxon>
        <taxon>Oryzeae</taxon>
        <taxon>Oryzinae</taxon>
        <taxon>Oryza</taxon>
    </lineage>
</organism>
<feature type="region of interest" description="Disordered" evidence="1">
    <location>
        <begin position="1"/>
        <end position="69"/>
    </location>
</feature>
<evidence type="ECO:0000256" key="1">
    <source>
        <dbReference type="SAM" id="MobiDB-lite"/>
    </source>
</evidence>
<dbReference type="HOGENOM" id="CLU_2201105_0_0_1"/>
<accession>I1PU45</accession>
<reference evidence="2" key="1">
    <citation type="submission" date="2015-06" db="UniProtKB">
        <authorList>
            <consortium name="EnsemblPlants"/>
        </authorList>
    </citation>
    <scope>IDENTIFICATION</scope>
</reference>
<sequence length="108" mass="12656">MAARPRDEGAKSRQGWDDGAAVNQQFNLRNQQGLGRHPQHQFQRPPVIPRRDQDDTLRSDQQARKFQPQAELAHRITLDWKWEAIPHGERSFLVAFPSFEELKRMDDV</sequence>
<evidence type="ECO:0000313" key="3">
    <source>
        <dbReference type="Proteomes" id="UP000007306"/>
    </source>
</evidence>
<feature type="compositionally biased region" description="Basic and acidic residues" evidence="1">
    <location>
        <begin position="1"/>
        <end position="16"/>
    </location>
</feature>
<reference evidence="2 3" key="2">
    <citation type="submission" date="2018-04" db="EMBL/GenBank/DDBJ databases">
        <title>OglaRS2 (Oryza glaberrima Reference Sequence Version 2).</title>
        <authorList>
            <person name="Zhang J."/>
            <person name="Kudrna D."/>
            <person name="Lee S."/>
            <person name="Talag J."/>
            <person name="Rajasekar S."/>
            <person name="Wing R.A."/>
        </authorList>
    </citation>
    <scope>NUCLEOTIDE SEQUENCE [LARGE SCALE GENOMIC DNA]</scope>
    <source>
        <strain evidence="2 3">cv. IRGC 96717</strain>
    </source>
</reference>
<feature type="compositionally biased region" description="Basic and acidic residues" evidence="1">
    <location>
        <begin position="49"/>
        <end position="63"/>
    </location>
</feature>
<feature type="compositionally biased region" description="Polar residues" evidence="1">
    <location>
        <begin position="22"/>
        <end position="33"/>
    </location>
</feature>
<dbReference type="Gramene" id="ORGLA05G0089300.1">
    <property type="protein sequence ID" value="ORGLA05G0089300.1"/>
    <property type="gene ID" value="ORGLA05G0089300"/>
</dbReference>
<evidence type="ECO:0000313" key="2">
    <source>
        <dbReference type="EnsemblPlants" id="ORGLA05G0089300.1"/>
    </source>
</evidence>
<keyword evidence="3" id="KW-1185">Reference proteome</keyword>
<dbReference type="AlphaFoldDB" id="I1PU45"/>
<proteinExistence type="predicted"/>
<dbReference type="Proteomes" id="UP000007306">
    <property type="component" value="Chromosome 5"/>
</dbReference>